<name>A0ABT7ZA55_9ACTN</name>
<dbReference type="Proteomes" id="UP001174050">
    <property type="component" value="Unassembled WGS sequence"/>
</dbReference>
<feature type="compositionally biased region" description="Low complexity" evidence="1">
    <location>
        <begin position="43"/>
        <end position="52"/>
    </location>
</feature>
<feature type="region of interest" description="Disordered" evidence="1">
    <location>
        <begin position="33"/>
        <end position="54"/>
    </location>
</feature>
<evidence type="ECO:0008006" key="4">
    <source>
        <dbReference type="Google" id="ProtNLM"/>
    </source>
</evidence>
<dbReference type="EMBL" id="JAUEPL010000031">
    <property type="protein sequence ID" value="MDN3296318.1"/>
    <property type="molecule type" value="Genomic_DNA"/>
</dbReference>
<comment type="caution">
    <text evidence="2">The sequence shown here is derived from an EMBL/GenBank/DDBJ whole genome shotgun (WGS) entry which is preliminary data.</text>
</comment>
<protein>
    <recommendedName>
        <fullName evidence="4">Lipoprotein</fullName>
    </recommendedName>
</protein>
<evidence type="ECO:0000313" key="2">
    <source>
        <dbReference type="EMBL" id="MDN3296318.1"/>
    </source>
</evidence>
<sequence length="446" mass="46494">MRQRIVRMALVAGVAVSALLVLLATCGTGGTDATGGAGGTGQSTGQSTGQPGRVRAAPVTRLTVPAAYDTSRGWEVTGLSPQYVIARPSGTIAYLERAGDARYRLRTLDPRTGRPGWAGAPWRPLGDPEVFPGLLAITTDDRQFFVTWSYGRTGDDPLTTAGSLVSLDLYDAADGARRRVEVPWADVPIVTGTGPAVLISDGRTRSAVVAPDTGEVSTVPARRLGHPKGCAACRQLTAVRGVTPKGLLVSGARGFWVPGGWFSRDRAPAGADPATGVPASVTYGHILARWQQRKGAARAATHDIWAVHHARTGKPLVKAECRRPAIEPGEYPQAVVSPGGRYVIAGNLAFDLDARTGRCFEEADGSKPLTLTTVTDAGVAYGASSARSAADALAGGGDPVAVDLATGVPEALAANVRLPAAEVAGVGLFPWTDTRDRVHLTGYRRR</sequence>
<dbReference type="RefSeq" id="WP_290113529.1">
    <property type="nucleotide sequence ID" value="NZ_JAUEPL010000031.1"/>
</dbReference>
<organism evidence="2 3">
    <name type="scientific">Streptomyces ficellus</name>
    <dbReference type="NCBI Taxonomy" id="1977088"/>
    <lineage>
        <taxon>Bacteria</taxon>
        <taxon>Bacillati</taxon>
        <taxon>Actinomycetota</taxon>
        <taxon>Actinomycetes</taxon>
        <taxon>Kitasatosporales</taxon>
        <taxon>Streptomycetaceae</taxon>
        <taxon>Streptomyces</taxon>
    </lineage>
</organism>
<gene>
    <name evidence="2" type="ORF">QWM81_20065</name>
</gene>
<feature type="compositionally biased region" description="Gly residues" evidence="1">
    <location>
        <begin position="33"/>
        <end position="42"/>
    </location>
</feature>
<reference evidence="2" key="1">
    <citation type="submission" date="2023-06" db="EMBL/GenBank/DDBJ databases">
        <title>WGS-Sequencing of Streptomyces ficellus isolate 21 collected from sand in Gara Djebilet Iron Mine in Algeria.</title>
        <authorList>
            <person name="Zegers G.P."/>
            <person name="Gomez A."/>
            <person name="Gueddou A."/>
            <person name="Zahara A.F."/>
            <person name="Worth M."/>
            <person name="Sevigny J.L."/>
            <person name="Tisa L."/>
        </authorList>
    </citation>
    <scope>NUCLEOTIDE SEQUENCE</scope>
    <source>
        <strain evidence="2">AS11</strain>
    </source>
</reference>
<evidence type="ECO:0000256" key="1">
    <source>
        <dbReference type="SAM" id="MobiDB-lite"/>
    </source>
</evidence>
<proteinExistence type="predicted"/>
<accession>A0ABT7ZA55</accession>
<evidence type="ECO:0000313" key="3">
    <source>
        <dbReference type="Proteomes" id="UP001174050"/>
    </source>
</evidence>
<keyword evidence="3" id="KW-1185">Reference proteome</keyword>